<reference evidence="1" key="1">
    <citation type="journal article" date="2015" name="Nature">
        <title>Complex archaea that bridge the gap between prokaryotes and eukaryotes.</title>
        <authorList>
            <person name="Spang A."/>
            <person name="Saw J.H."/>
            <person name="Jorgensen S.L."/>
            <person name="Zaremba-Niedzwiedzka K."/>
            <person name="Martijn J."/>
            <person name="Lind A.E."/>
            <person name="van Eijk R."/>
            <person name="Schleper C."/>
            <person name="Guy L."/>
            <person name="Ettema T.J."/>
        </authorList>
    </citation>
    <scope>NUCLEOTIDE SEQUENCE</scope>
</reference>
<dbReference type="EMBL" id="LAZR01011480">
    <property type="protein sequence ID" value="KKM61458.1"/>
    <property type="molecule type" value="Genomic_DNA"/>
</dbReference>
<accession>A0A0F9IVZ3</accession>
<name>A0A0F9IVZ3_9ZZZZ</name>
<evidence type="ECO:0000313" key="1">
    <source>
        <dbReference type="EMBL" id="KKM61458.1"/>
    </source>
</evidence>
<gene>
    <name evidence="1" type="ORF">LCGC14_1531530</name>
</gene>
<sequence length="89" mass="9459">MLLLATKPASTDPAHLNRGIAYQQMDDCDRAIGDFDEAILRATGSGGDEEELHPEAPDDSISCTVRLNVADAGAKLERGHSHPDGDRGC</sequence>
<evidence type="ECO:0008006" key="2">
    <source>
        <dbReference type="Google" id="ProtNLM"/>
    </source>
</evidence>
<protein>
    <recommendedName>
        <fullName evidence="2">Tetratricopeptide repeat protein</fullName>
    </recommendedName>
</protein>
<dbReference type="InterPro" id="IPR011990">
    <property type="entry name" value="TPR-like_helical_dom_sf"/>
</dbReference>
<organism evidence="1">
    <name type="scientific">marine sediment metagenome</name>
    <dbReference type="NCBI Taxonomy" id="412755"/>
    <lineage>
        <taxon>unclassified sequences</taxon>
        <taxon>metagenomes</taxon>
        <taxon>ecological metagenomes</taxon>
    </lineage>
</organism>
<dbReference type="AlphaFoldDB" id="A0A0F9IVZ3"/>
<comment type="caution">
    <text evidence="1">The sequence shown here is derived from an EMBL/GenBank/DDBJ whole genome shotgun (WGS) entry which is preliminary data.</text>
</comment>
<dbReference type="SUPFAM" id="SSF48452">
    <property type="entry name" value="TPR-like"/>
    <property type="match status" value="1"/>
</dbReference>
<proteinExistence type="predicted"/>